<dbReference type="OrthoDB" id="9778383at2"/>
<accession>A0A4Q5M2P1</accession>
<dbReference type="GO" id="GO:0016020">
    <property type="term" value="C:membrane"/>
    <property type="evidence" value="ECO:0007669"/>
    <property type="project" value="TreeGrafter"/>
</dbReference>
<dbReference type="Gene3D" id="3.40.50.12780">
    <property type="entry name" value="N-terminal domain of ligase-like"/>
    <property type="match status" value="1"/>
</dbReference>
<protein>
    <submittedName>
        <fullName evidence="4">AMP-dependent synthetase</fullName>
    </submittedName>
</protein>
<evidence type="ECO:0000256" key="2">
    <source>
        <dbReference type="ARBA" id="ARBA00022840"/>
    </source>
</evidence>
<dbReference type="PANTHER" id="PTHR43272:SF33">
    <property type="entry name" value="AMP-BINDING DOMAIN-CONTAINING PROTEIN-RELATED"/>
    <property type="match status" value="1"/>
</dbReference>
<evidence type="ECO:0000313" key="5">
    <source>
        <dbReference type="Proteomes" id="UP000293162"/>
    </source>
</evidence>
<reference evidence="4 5" key="1">
    <citation type="submission" date="2019-02" db="EMBL/GenBank/DDBJ databases">
        <title>Bacterial novel species Emticicia sp. 17J42-9 isolated from soil.</title>
        <authorList>
            <person name="Jung H.-Y."/>
        </authorList>
    </citation>
    <scope>NUCLEOTIDE SEQUENCE [LARGE SCALE GENOMIC DNA]</scope>
    <source>
        <strain evidence="4 5">17J42-9</strain>
    </source>
</reference>
<keyword evidence="5" id="KW-1185">Reference proteome</keyword>
<evidence type="ECO:0000259" key="3">
    <source>
        <dbReference type="Pfam" id="PF00501"/>
    </source>
</evidence>
<dbReference type="InterPro" id="IPR000873">
    <property type="entry name" value="AMP-dep_synth/lig_dom"/>
</dbReference>
<dbReference type="GO" id="GO:0004467">
    <property type="term" value="F:long-chain fatty acid-CoA ligase activity"/>
    <property type="evidence" value="ECO:0007669"/>
    <property type="project" value="TreeGrafter"/>
</dbReference>
<dbReference type="AlphaFoldDB" id="A0A4Q5M2P1"/>
<gene>
    <name evidence="4" type="ORF">EWM59_06980</name>
</gene>
<organism evidence="4 5">
    <name type="scientific">Emticicia agri</name>
    <dbReference type="NCBI Taxonomy" id="2492393"/>
    <lineage>
        <taxon>Bacteria</taxon>
        <taxon>Pseudomonadati</taxon>
        <taxon>Bacteroidota</taxon>
        <taxon>Cytophagia</taxon>
        <taxon>Cytophagales</taxon>
        <taxon>Leadbetterellaceae</taxon>
        <taxon>Emticicia</taxon>
    </lineage>
</organism>
<dbReference type="InterPro" id="IPR020845">
    <property type="entry name" value="AMP-binding_CS"/>
</dbReference>
<name>A0A4Q5M2P1_9BACT</name>
<keyword evidence="1" id="KW-0547">Nucleotide-binding</keyword>
<feature type="domain" description="AMP-dependent synthetase/ligase" evidence="3">
    <location>
        <begin position="18"/>
        <end position="389"/>
    </location>
</feature>
<dbReference type="Pfam" id="PF23562">
    <property type="entry name" value="AMP-binding_C_3"/>
    <property type="match status" value="1"/>
</dbReference>
<dbReference type="Proteomes" id="UP000293162">
    <property type="component" value="Unassembled WGS sequence"/>
</dbReference>
<sequence>MKLSPDKTLLEYFYYREKNQPDNIYLRQPLGDTYKDFSWKEVGQQARKIATYLKSLNLPPKSNIALVSKNCAEWLIADFGILMSGHVSVPFYATLTAEQLNQVMVHSGCQVIFVGKLDEVENIEKGIPKDVTRISFPTYNPQPAHVQWEEIMAHHAPQAEDYLPKMDDLFSIIYTSGTTGNPKGVMLTFKAVASGVYSTREHAKLDYPNARFFSYLPLSHIAERNVIESGATIAGATVYFAETLESFAKNLATAKPTHFLAVPRIWTKFQLGILSKLPQNKLEFLLKIPVISSLIKTKIRKGLGLNNTAIILTAAAPMPIPLIEWFRKLGIVIQEAYGMTENLGAVSMMPREKIKDSTVGKVYPGMEIKLMPDTHEICTRSDWNMIGYYKEPQMTAETIDSEGWIHTGDVGELDEEGYLKITGRVKEMYKTSKGEYVAPAQIEVGFASNSFIEQICVAGNNLPQPIALVVLSDFARTTARQKVNESLEATLKGLNPTLKPYEKVQRIVILKDTWTVDNNKLTPTMKIKRGNIEKEFAAQLEPWYNKKETVVWE</sequence>
<dbReference type="PROSITE" id="PS00455">
    <property type="entry name" value="AMP_BINDING"/>
    <property type="match status" value="1"/>
</dbReference>
<evidence type="ECO:0000256" key="1">
    <source>
        <dbReference type="ARBA" id="ARBA00022741"/>
    </source>
</evidence>
<dbReference type="GO" id="GO:0005524">
    <property type="term" value="F:ATP binding"/>
    <property type="evidence" value="ECO:0007669"/>
    <property type="project" value="UniProtKB-KW"/>
</dbReference>
<keyword evidence="2" id="KW-0067">ATP-binding</keyword>
<dbReference type="InterPro" id="IPR042099">
    <property type="entry name" value="ANL_N_sf"/>
</dbReference>
<dbReference type="RefSeq" id="WP_130020227.1">
    <property type="nucleotide sequence ID" value="NZ_SEWF01000007.1"/>
</dbReference>
<dbReference type="EMBL" id="SEWF01000007">
    <property type="protein sequence ID" value="RYU96551.1"/>
    <property type="molecule type" value="Genomic_DNA"/>
</dbReference>
<evidence type="ECO:0000313" key="4">
    <source>
        <dbReference type="EMBL" id="RYU96551.1"/>
    </source>
</evidence>
<dbReference type="PANTHER" id="PTHR43272">
    <property type="entry name" value="LONG-CHAIN-FATTY-ACID--COA LIGASE"/>
    <property type="match status" value="1"/>
</dbReference>
<dbReference type="Pfam" id="PF00501">
    <property type="entry name" value="AMP-binding"/>
    <property type="match status" value="1"/>
</dbReference>
<comment type="caution">
    <text evidence="4">The sequence shown here is derived from an EMBL/GenBank/DDBJ whole genome shotgun (WGS) entry which is preliminary data.</text>
</comment>
<dbReference type="SUPFAM" id="SSF56801">
    <property type="entry name" value="Acetyl-CoA synthetase-like"/>
    <property type="match status" value="1"/>
</dbReference>
<proteinExistence type="predicted"/>